<accession>A0A9Q0MI61</accession>
<evidence type="ECO:0000256" key="1">
    <source>
        <dbReference type="SAM" id="SignalP"/>
    </source>
</evidence>
<gene>
    <name evidence="2" type="ORF">RDWZM_004128</name>
</gene>
<name>A0A9Q0MI61_BLOTA</name>
<reference evidence="2" key="1">
    <citation type="submission" date="2022-12" db="EMBL/GenBank/DDBJ databases">
        <title>Genome assemblies of Blomia tropicalis.</title>
        <authorList>
            <person name="Cui Y."/>
        </authorList>
    </citation>
    <scope>NUCLEOTIDE SEQUENCE</scope>
    <source>
        <tissue evidence="2">Adult mites</tissue>
    </source>
</reference>
<proteinExistence type="predicted"/>
<feature type="signal peptide" evidence="1">
    <location>
        <begin position="1"/>
        <end position="20"/>
    </location>
</feature>
<organism evidence="2 3">
    <name type="scientific">Blomia tropicalis</name>
    <name type="common">Mite</name>
    <dbReference type="NCBI Taxonomy" id="40697"/>
    <lineage>
        <taxon>Eukaryota</taxon>
        <taxon>Metazoa</taxon>
        <taxon>Ecdysozoa</taxon>
        <taxon>Arthropoda</taxon>
        <taxon>Chelicerata</taxon>
        <taxon>Arachnida</taxon>
        <taxon>Acari</taxon>
        <taxon>Acariformes</taxon>
        <taxon>Sarcoptiformes</taxon>
        <taxon>Astigmata</taxon>
        <taxon>Glycyphagoidea</taxon>
        <taxon>Echimyopodidae</taxon>
        <taxon>Blomia</taxon>
    </lineage>
</organism>
<dbReference type="EMBL" id="JAPWDV010000001">
    <property type="protein sequence ID" value="KAJ6225583.1"/>
    <property type="molecule type" value="Genomic_DNA"/>
</dbReference>
<dbReference type="Proteomes" id="UP001142055">
    <property type="component" value="Chromosome 1"/>
</dbReference>
<evidence type="ECO:0000313" key="3">
    <source>
        <dbReference type="Proteomes" id="UP001142055"/>
    </source>
</evidence>
<dbReference type="AlphaFoldDB" id="A0A9Q0MI61"/>
<comment type="caution">
    <text evidence="2">The sequence shown here is derived from an EMBL/GenBank/DDBJ whole genome shotgun (WGS) entry which is preliminary data.</text>
</comment>
<evidence type="ECO:0000313" key="2">
    <source>
        <dbReference type="EMBL" id="KAJ6225583.1"/>
    </source>
</evidence>
<keyword evidence="3" id="KW-1185">Reference proteome</keyword>
<protein>
    <submittedName>
        <fullName evidence="2">Uncharacterized protein</fullName>
    </submittedName>
</protein>
<keyword evidence="1" id="KW-0732">Signal</keyword>
<sequence length="252" mass="29161">MMYFKALFALLALLVAVVNADFEYDKRTYVDDMGNVHDNPYYHKNRVNKVDVYAQPAVPVRVPVYYDTDQYLLINQQNVVKVNPPNNNQNNCANRSQCAVDGLNQTLKKMNELLEVMIKTSSSSSKCNNKNQKAINVDKKKKKKKKKHPPITPETIIYPNRKDKDCYQEGPFLMCKIKPYEFTPLSPINTNPVYIVPNQKKPDPPKPDCIKSKPNSANRISNKLFSNKMYQNNYLSNKMIVRNIDNFDIFKN</sequence>
<feature type="chain" id="PRO_5040269689" evidence="1">
    <location>
        <begin position="21"/>
        <end position="252"/>
    </location>
</feature>